<feature type="binding site" evidence="9">
    <location>
        <position position="301"/>
    </location>
    <ligand>
        <name>L-glutamate</name>
        <dbReference type="ChEBI" id="CHEBI:29985"/>
    </ligand>
</feature>
<evidence type="ECO:0000256" key="1">
    <source>
        <dbReference type="ARBA" id="ARBA00009897"/>
    </source>
</evidence>
<dbReference type="GO" id="GO:0005524">
    <property type="term" value="F:ATP binding"/>
    <property type="evidence" value="ECO:0007669"/>
    <property type="project" value="UniProtKB-KW"/>
</dbReference>
<accession>A0A1Q5PRC9</accession>
<evidence type="ECO:0000256" key="4">
    <source>
        <dbReference type="ARBA" id="ARBA00022723"/>
    </source>
</evidence>
<dbReference type="PROSITE" id="PS51987">
    <property type="entry name" value="GS_CATALYTIC"/>
    <property type="match status" value="1"/>
</dbReference>
<name>A0A1Q5PRC9_9ACTO</name>
<evidence type="ECO:0000256" key="14">
    <source>
        <dbReference type="RuleBase" id="RU004356"/>
    </source>
</evidence>
<dbReference type="Proteomes" id="UP000186465">
    <property type="component" value="Unassembled WGS sequence"/>
</dbReference>
<dbReference type="InterPro" id="IPR027303">
    <property type="entry name" value="Gln_synth_gly_rich_site"/>
</dbReference>
<dbReference type="InterPro" id="IPR027302">
    <property type="entry name" value="Gln_synth_N_conserv_site"/>
</dbReference>
<dbReference type="GO" id="GO:0046872">
    <property type="term" value="F:metal ion binding"/>
    <property type="evidence" value="ECO:0007669"/>
    <property type="project" value="UniProtKB-KW"/>
</dbReference>
<feature type="binding site" evidence="11">
    <location>
        <position position="333"/>
    </location>
    <ligand>
        <name>Mg(2+)</name>
        <dbReference type="ChEBI" id="CHEBI:18420"/>
        <label>1</label>
    </ligand>
</feature>
<keyword evidence="3 14" id="KW-0436">Ligase</keyword>
<evidence type="ECO:0000256" key="5">
    <source>
        <dbReference type="ARBA" id="ARBA00022741"/>
    </source>
</evidence>
<evidence type="ECO:0000256" key="10">
    <source>
        <dbReference type="PIRSR" id="PIRSR604809-2"/>
    </source>
</evidence>
<comment type="catalytic activity">
    <reaction evidence="8 14">
        <text>L-glutamate + NH4(+) + ATP = L-glutamine + ADP + phosphate + H(+)</text>
        <dbReference type="Rhea" id="RHEA:16169"/>
        <dbReference type="ChEBI" id="CHEBI:15378"/>
        <dbReference type="ChEBI" id="CHEBI:28938"/>
        <dbReference type="ChEBI" id="CHEBI:29985"/>
        <dbReference type="ChEBI" id="CHEBI:30616"/>
        <dbReference type="ChEBI" id="CHEBI:43474"/>
        <dbReference type="ChEBI" id="CHEBI:58359"/>
        <dbReference type="ChEBI" id="CHEBI:456216"/>
        <dbReference type="EC" id="6.3.1.2"/>
    </reaction>
</comment>
<dbReference type="PROSITE" id="PS00181">
    <property type="entry name" value="GLNA_ATP"/>
    <property type="match status" value="1"/>
</dbReference>
<dbReference type="EMBL" id="MPDM01000003">
    <property type="protein sequence ID" value="OKL50063.1"/>
    <property type="molecule type" value="Genomic_DNA"/>
</dbReference>
<evidence type="ECO:0000256" key="9">
    <source>
        <dbReference type="PIRSR" id="PIRSR604809-1"/>
    </source>
</evidence>
<feature type="binding site" evidence="11">
    <location>
        <position position="193"/>
    </location>
    <ligand>
        <name>Mg(2+)</name>
        <dbReference type="ChEBI" id="CHEBI:18420"/>
        <label>1</label>
    </ligand>
</feature>
<comment type="caution">
    <text evidence="17">The sequence shown here is derived from an EMBL/GenBank/DDBJ whole genome shotgun (WGS) entry which is preliminary data.</text>
</comment>
<reference evidence="18" key="1">
    <citation type="submission" date="2016-11" db="EMBL/GenBank/DDBJ databases">
        <title>Actinomyces gypaetusis sp. nov. isolated from Gypaetus barbatus in Qinghai Tibet Plateau China.</title>
        <authorList>
            <person name="Meng X."/>
        </authorList>
    </citation>
    <scope>NUCLEOTIDE SEQUENCE [LARGE SCALE GENOMIC DNA]</scope>
    <source>
        <strain evidence="18">DSM 15383</strain>
    </source>
</reference>
<dbReference type="InterPro" id="IPR008146">
    <property type="entry name" value="Gln_synth_cat_dom"/>
</dbReference>
<dbReference type="PANTHER" id="PTHR43785">
    <property type="entry name" value="GAMMA-GLUTAMYLPUTRESCINE SYNTHETASE"/>
    <property type="match status" value="1"/>
</dbReference>
<proteinExistence type="inferred from homology"/>
<dbReference type="GO" id="GO:0004356">
    <property type="term" value="F:glutamine synthetase activity"/>
    <property type="evidence" value="ECO:0007669"/>
    <property type="project" value="UniProtKB-EC"/>
</dbReference>
<gene>
    <name evidence="17" type="ORF">BM477_04040</name>
</gene>
<dbReference type="Pfam" id="PF00120">
    <property type="entry name" value="Gln-synt_C"/>
    <property type="match status" value="1"/>
</dbReference>
<feature type="binding site" evidence="11">
    <location>
        <position position="129"/>
    </location>
    <ligand>
        <name>Mg(2+)</name>
        <dbReference type="ChEBI" id="CHEBI:18420"/>
        <label>1</label>
    </ligand>
</feature>
<keyword evidence="6 10" id="KW-0067">ATP-binding</keyword>
<feature type="binding site" evidence="9">
    <location>
        <position position="313"/>
    </location>
    <ligand>
        <name>L-glutamate</name>
        <dbReference type="ChEBI" id="CHEBI:29985"/>
    </ligand>
</feature>
<dbReference type="RefSeq" id="WP_075361390.1">
    <property type="nucleotide sequence ID" value="NZ_MPDM01000003.1"/>
</dbReference>
<comment type="cofactor">
    <cofactor evidence="11">
        <name>Mg(2+)</name>
        <dbReference type="ChEBI" id="CHEBI:18420"/>
    </cofactor>
    <text evidence="11">Binds 2 Mg(2+) ions per subunit.</text>
</comment>
<keyword evidence="5 10" id="KW-0547">Nucleotide-binding</keyword>
<evidence type="ECO:0000256" key="6">
    <source>
        <dbReference type="ARBA" id="ARBA00022840"/>
    </source>
</evidence>
<sequence>MNQMQEEVLSRVAANNIRFLTLWFADVSGVLKGVSIDPGELEDAFTEGIGFDGSSIEGMTRIYESDMLLRPDASTFQMLPWDEEHRMARMFCDVLGPDGEPAYSDPRGVLERQIKRAEELGFTFRVHPEIEFYLLRAVTDLKSEPEPLDRAGYFDHVSGGMAHGFRRKVVSTLEDMGINVEFSHHEGGPGQNEIDLRAVDALSAADNMMTLRTVINELANQEGVVSTFMPKPFRDEPGSGMHLHLSLFEGEENAFYSPSGQYQLSLTGRRFMAGILRHAREIAAVTNQHVNSYKRLWGGGEAPSYVCWGHNNRSALVRVPLYKPGKSSSSRIEFRGMDSAANPYLALAVVLAAGLRGVTEKYELPDETEDDVWMLSDGERQAMGIEALPRSLSEAVHLMANSDLVADTLGEEVFEYFQRNKRAEWTEYRRQITAWEYEYFLNITN</sequence>
<evidence type="ECO:0000256" key="7">
    <source>
        <dbReference type="ARBA" id="ARBA00022842"/>
    </source>
</evidence>
<evidence type="ECO:0000313" key="17">
    <source>
        <dbReference type="EMBL" id="OKL50063.1"/>
    </source>
</evidence>
<dbReference type="Gene3D" id="3.10.20.70">
    <property type="entry name" value="Glutamine synthetase, N-terminal domain"/>
    <property type="match status" value="1"/>
</dbReference>
<feature type="binding site" evidence="10">
    <location>
        <position position="181"/>
    </location>
    <ligand>
        <name>ATP</name>
        <dbReference type="ChEBI" id="CHEBI:30616"/>
    </ligand>
</feature>
<feature type="domain" description="GS catalytic" evidence="16">
    <location>
        <begin position="106"/>
        <end position="445"/>
    </location>
</feature>
<dbReference type="InterPro" id="IPR008147">
    <property type="entry name" value="Gln_synt_N"/>
</dbReference>
<feature type="binding site" evidence="10">
    <location>
        <begin position="244"/>
        <end position="246"/>
    </location>
    <ligand>
        <name>ATP</name>
        <dbReference type="ChEBI" id="CHEBI:30616"/>
    </ligand>
</feature>
<dbReference type="PANTHER" id="PTHR43785:SF11">
    <property type="entry name" value="GAMMA-GLUTAMYLPOLYAMINE SYNTHETASE GLNA2"/>
    <property type="match status" value="1"/>
</dbReference>
<dbReference type="AlphaFoldDB" id="A0A1Q5PRC9"/>
<feature type="binding site" evidence="9">
    <location>
        <position position="335"/>
    </location>
    <ligand>
        <name>L-glutamate</name>
        <dbReference type="ChEBI" id="CHEBI:29985"/>
    </ligand>
</feature>
<evidence type="ECO:0000256" key="13">
    <source>
        <dbReference type="RuleBase" id="RU000384"/>
    </source>
</evidence>
<feature type="binding site" evidence="10">
    <location>
        <position position="313"/>
    </location>
    <ligand>
        <name>ATP</name>
        <dbReference type="ChEBI" id="CHEBI:30616"/>
    </ligand>
</feature>
<dbReference type="InterPro" id="IPR004809">
    <property type="entry name" value="Gln_synth_I"/>
</dbReference>
<keyword evidence="18" id="KW-1185">Reference proteome</keyword>
<dbReference type="EC" id="6.3.1.2" evidence="14"/>
<dbReference type="STRING" id="156892.BM477_04040"/>
<dbReference type="OrthoDB" id="9807095at2"/>
<dbReference type="InterPro" id="IPR014746">
    <property type="entry name" value="Gln_synth/guanido_kin_cat_dom"/>
</dbReference>
<feature type="binding site" evidence="11">
    <location>
        <position position="242"/>
    </location>
    <ligand>
        <name>Mg(2+)</name>
        <dbReference type="ChEBI" id="CHEBI:18420"/>
        <label>1</label>
    </ligand>
</feature>
<evidence type="ECO:0000259" key="15">
    <source>
        <dbReference type="PROSITE" id="PS51986"/>
    </source>
</evidence>
<evidence type="ECO:0000256" key="8">
    <source>
        <dbReference type="ARBA" id="ARBA00049436"/>
    </source>
</evidence>
<dbReference type="PROSITE" id="PS00180">
    <property type="entry name" value="GLNA_1"/>
    <property type="match status" value="1"/>
</dbReference>
<feature type="domain" description="GS beta-grasp" evidence="15">
    <location>
        <begin position="15"/>
        <end position="99"/>
    </location>
</feature>
<dbReference type="FunFam" id="3.30.590.10:FF:000003">
    <property type="entry name" value="Glutamine synthetase 2"/>
    <property type="match status" value="1"/>
</dbReference>
<dbReference type="Gene3D" id="3.30.590.10">
    <property type="entry name" value="Glutamine synthetase/guanido kinase, catalytic domain"/>
    <property type="match status" value="1"/>
</dbReference>
<dbReference type="InterPro" id="IPR036651">
    <property type="entry name" value="Gln_synt_N_sf"/>
</dbReference>
<organism evidence="17 18">
    <name type="scientific">Boudabousia marimammalium</name>
    <dbReference type="NCBI Taxonomy" id="156892"/>
    <lineage>
        <taxon>Bacteria</taxon>
        <taxon>Bacillati</taxon>
        <taxon>Actinomycetota</taxon>
        <taxon>Actinomycetes</taxon>
        <taxon>Actinomycetales</taxon>
        <taxon>Actinomycetaceae</taxon>
        <taxon>Boudabousia</taxon>
    </lineage>
</organism>
<dbReference type="Pfam" id="PF03951">
    <property type="entry name" value="Gln-synt_N"/>
    <property type="match status" value="1"/>
</dbReference>
<keyword evidence="7 11" id="KW-0460">Magnesium</keyword>
<dbReference type="PROSITE" id="PS51986">
    <property type="entry name" value="GS_BETA_GRASP"/>
    <property type="match status" value="1"/>
</dbReference>
<keyword evidence="4 11" id="KW-0479">Metal-binding</keyword>
<feature type="binding site" evidence="11">
    <location>
        <position position="186"/>
    </location>
    <ligand>
        <name>Mg(2+)</name>
        <dbReference type="ChEBI" id="CHEBI:18420"/>
        <label>1</label>
    </ligand>
</feature>
<evidence type="ECO:0000259" key="16">
    <source>
        <dbReference type="PROSITE" id="PS51987"/>
    </source>
</evidence>
<feature type="binding site" evidence="11">
    <location>
        <position position="131"/>
    </location>
    <ligand>
        <name>Mg(2+)</name>
        <dbReference type="ChEBI" id="CHEBI:18420"/>
        <label>1</label>
    </ligand>
</feature>
<protein>
    <recommendedName>
        <fullName evidence="2 14">Glutamine synthetase</fullName>
        <ecNumber evidence="14">6.3.1.2</ecNumber>
    </recommendedName>
</protein>
<comment type="similarity">
    <text evidence="1 12 13">Belongs to the glutamine synthetase family.</text>
</comment>
<dbReference type="SUPFAM" id="SSF54368">
    <property type="entry name" value="Glutamine synthetase, N-terminal domain"/>
    <property type="match status" value="1"/>
</dbReference>
<evidence type="ECO:0000256" key="2">
    <source>
        <dbReference type="ARBA" id="ARBA00021364"/>
    </source>
</evidence>
<dbReference type="NCBIfam" id="TIGR00653">
    <property type="entry name" value="GlnA"/>
    <property type="match status" value="1"/>
</dbReference>
<dbReference type="GO" id="GO:0006542">
    <property type="term" value="P:glutamine biosynthetic process"/>
    <property type="evidence" value="ECO:0007669"/>
    <property type="project" value="InterPro"/>
</dbReference>
<dbReference type="SMART" id="SM01230">
    <property type="entry name" value="Gln-synt_C"/>
    <property type="match status" value="1"/>
</dbReference>
<dbReference type="SUPFAM" id="SSF55931">
    <property type="entry name" value="Glutamine synthetase/guanido kinase"/>
    <property type="match status" value="1"/>
</dbReference>
<evidence type="ECO:0000256" key="12">
    <source>
        <dbReference type="PROSITE-ProRule" id="PRU01330"/>
    </source>
</evidence>
<feature type="binding site" evidence="9">
    <location>
        <position position="295"/>
    </location>
    <ligand>
        <name>L-glutamate</name>
        <dbReference type="ChEBI" id="CHEBI:29985"/>
    </ligand>
</feature>
<evidence type="ECO:0000256" key="3">
    <source>
        <dbReference type="ARBA" id="ARBA00022598"/>
    </source>
</evidence>
<evidence type="ECO:0000256" key="11">
    <source>
        <dbReference type="PIRSR" id="PIRSR604809-3"/>
    </source>
</evidence>
<evidence type="ECO:0000313" key="18">
    <source>
        <dbReference type="Proteomes" id="UP000186465"/>
    </source>
</evidence>